<keyword evidence="1" id="KW-0106">Calcium</keyword>
<sequence>MSQISQLMQQLRKMAQAYYESASRKVKKAVDTFFLEMDFDGNGVVELSEFMEFMREEPNIAIQYTSCHFFHLLCKINKNHLDFLDVMTLFYIIQSGRPFCATCGEFIMDTYFCCTQCFFGRQKRYCVCFKCYEQKQYRNHDHSGDQFLDNFAFLEFCKRNHHDTSSSYQMITDQNDETLAIVPPQPTAKLDKRKREKLSKALGKVVNLIHIGGAIAQISTCSIQ</sequence>
<accession>A0A1R3G706</accession>
<name>A0A1R3G706_COCAP</name>
<dbReference type="EMBL" id="AWWV01015129">
    <property type="protein sequence ID" value="OMO53837.1"/>
    <property type="molecule type" value="Genomic_DNA"/>
</dbReference>
<evidence type="ECO:0000259" key="2">
    <source>
        <dbReference type="PROSITE" id="PS50222"/>
    </source>
</evidence>
<dbReference type="OMA" id="AYYELAP"/>
<feature type="domain" description="EF-hand" evidence="2">
    <location>
        <begin position="25"/>
        <end position="60"/>
    </location>
</feature>
<protein>
    <recommendedName>
        <fullName evidence="2">EF-hand domain-containing protein</fullName>
    </recommendedName>
</protein>
<dbReference type="GO" id="GO:0005509">
    <property type="term" value="F:calcium ion binding"/>
    <property type="evidence" value="ECO:0007669"/>
    <property type="project" value="InterPro"/>
</dbReference>
<dbReference type="Gramene" id="OMO53837">
    <property type="protein sequence ID" value="OMO53837"/>
    <property type="gene ID" value="CCACVL1_28307"/>
</dbReference>
<evidence type="ECO:0000313" key="3">
    <source>
        <dbReference type="EMBL" id="OMO53837.1"/>
    </source>
</evidence>
<dbReference type="InterPro" id="IPR002048">
    <property type="entry name" value="EF_hand_dom"/>
</dbReference>
<dbReference type="Gene3D" id="1.10.238.10">
    <property type="entry name" value="EF-hand"/>
    <property type="match status" value="1"/>
</dbReference>
<organism evidence="3 4">
    <name type="scientific">Corchorus capsularis</name>
    <name type="common">Jute</name>
    <dbReference type="NCBI Taxonomy" id="210143"/>
    <lineage>
        <taxon>Eukaryota</taxon>
        <taxon>Viridiplantae</taxon>
        <taxon>Streptophyta</taxon>
        <taxon>Embryophyta</taxon>
        <taxon>Tracheophyta</taxon>
        <taxon>Spermatophyta</taxon>
        <taxon>Magnoliopsida</taxon>
        <taxon>eudicotyledons</taxon>
        <taxon>Gunneridae</taxon>
        <taxon>Pentapetalae</taxon>
        <taxon>rosids</taxon>
        <taxon>malvids</taxon>
        <taxon>Malvales</taxon>
        <taxon>Malvaceae</taxon>
        <taxon>Grewioideae</taxon>
        <taxon>Apeibeae</taxon>
        <taxon>Corchorus</taxon>
    </lineage>
</organism>
<reference evidence="3 4" key="1">
    <citation type="submission" date="2013-09" db="EMBL/GenBank/DDBJ databases">
        <title>Corchorus capsularis genome sequencing.</title>
        <authorList>
            <person name="Alam M."/>
            <person name="Haque M.S."/>
            <person name="Islam M.S."/>
            <person name="Emdad E.M."/>
            <person name="Islam M.M."/>
            <person name="Ahmed B."/>
            <person name="Halim A."/>
            <person name="Hossen Q.M.M."/>
            <person name="Hossain M.Z."/>
            <person name="Ahmed R."/>
            <person name="Khan M.M."/>
            <person name="Islam R."/>
            <person name="Rashid M.M."/>
            <person name="Khan S.A."/>
            <person name="Rahman M.S."/>
            <person name="Alam M."/>
        </authorList>
    </citation>
    <scope>NUCLEOTIDE SEQUENCE [LARGE SCALE GENOMIC DNA]</scope>
    <source>
        <strain evidence="4">cv. CVL-1</strain>
        <tissue evidence="3">Whole seedling</tissue>
    </source>
</reference>
<dbReference type="PROSITE" id="PS50222">
    <property type="entry name" value="EF_HAND_2"/>
    <property type="match status" value="1"/>
</dbReference>
<keyword evidence="4" id="KW-1185">Reference proteome</keyword>
<evidence type="ECO:0000256" key="1">
    <source>
        <dbReference type="ARBA" id="ARBA00022837"/>
    </source>
</evidence>
<dbReference type="SUPFAM" id="SSF47473">
    <property type="entry name" value="EF-hand"/>
    <property type="match status" value="2"/>
</dbReference>
<dbReference type="PROSITE" id="PS00018">
    <property type="entry name" value="EF_HAND_1"/>
    <property type="match status" value="1"/>
</dbReference>
<proteinExistence type="predicted"/>
<dbReference type="AlphaFoldDB" id="A0A1R3G706"/>
<dbReference type="InterPro" id="IPR018247">
    <property type="entry name" value="EF_Hand_1_Ca_BS"/>
</dbReference>
<evidence type="ECO:0000313" key="4">
    <source>
        <dbReference type="Proteomes" id="UP000188268"/>
    </source>
</evidence>
<comment type="caution">
    <text evidence="3">The sequence shown here is derived from an EMBL/GenBank/DDBJ whole genome shotgun (WGS) entry which is preliminary data.</text>
</comment>
<dbReference type="OrthoDB" id="8785703at2759"/>
<dbReference type="InterPro" id="IPR011992">
    <property type="entry name" value="EF-hand-dom_pair"/>
</dbReference>
<gene>
    <name evidence="3" type="ORF">CCACVL1_28307</name>
</gene>
<dbReference type="Proteomes" id="UP000188268">
    <property type="component" value="Unassembled WGS sequence"/>
</dbReference>
<dbReference type="STRING" id="210143.A0A1R3G706"/>